<dbReference type="Proteomes" id="UP001290101">
    <property type="component" value="Unassembled WGS sequence"/>
</dbReference>
<evidence type="ECO:0000313" key="8">
    <source>
        <dbReference type="Proteomes" id="UP001290101"/>
    </source>
</evidence>
<dbReference type="Gene3D" id="3.30.470.20">
    <property type="entry name" value="ATP-grasp fold, B domain"/>
    <property type="match status" value="1"/>
</dbReference>
<feature type="binding site" evidence="4">
    <location>
        <begin position="269"/>
        <end position="270"/>
    </location>
    <ligand>
        <name>ATP</name>
        <dbReference type="ChEBI" id="CHEBI:30616"/>
    </ligand>
</feature>
<sequence>MDSRTGLPVVGMVGGGQLARMTHQAAIALGQSLRVLALAPDDGAALVAADVQYGDHTDLTALRTFAKGCDVVTFDHEHVPTEHIRALADEGVKLFPPADALLHAQDKRVMRERLGELGAPNPAWRPVAEPADLAAFGDEFGWPVVLKSARGGYDGRGVWLVDDAAQAADLGSTLLAGGTSLIVEERVALRRELAVQVARSPFGQVAAYPVVETVQRDGICVEVLAPAPDLAEELAVAAQQLAIDLATALGVVGLLAVELFETPTGLVVNELAMRPHNSGHWTIEGARTSQFEQHLRAVLDYPMGDTSLTAPVVVMANVLGGEPGGMSLDERLHHLFAAEPGAKVHLYGKQVRPGRKIGHVTVLGDDLDDVRARAARAARWLREGHE</sequence>
<feature type="domain" description="ATP-grasp" evidence="6">
    <location>
        <begin position="111"/>
        <end position="299"/>
    </location>
</feature>
<evidence type="ECO:0000256" key="3">
    <source>
        <dbReference type="ARBA" id="ARBA00022840"/>
    </source>
</evidence>
<reference evidence="7 8" key="1">
    <citation type="submission" date="2023-12" db="EMBL/GenBank/DDBJ databases">
        <title>Micromonospora sp. nov., isolated from Atacama Desert.</title>
        <authorList>
            <person name="Carro L."/>
            <person name="Golinska P."/>
            <person name="Klenk H.-P."/>
            <person name="Goodfellow M."/>
        </authorList>
    </citation>
    <scope>NUCLEOTIDE SEQUENCE [LARGE SCALE GENOMIC DNA]</scope>
    <source>
        <strain evidence="7 8">4G53</strain>
    </source>
</reference>
<comment type="function">
    <text evidence="4">Catalyzes the ATP-dependent conversion of 5-aminoimidazole ribonucleotide (AIR) and HCO(3)(-) to N5-carboxyaminoimidazole ribonucleotide (N5-CAIR).</text>
</comment>
<evidence type="ECO:0000256" key="1">
    <source>
        <dbReference type="ARBA" id="ARBA00022741"/>
    </source>
</evidence>
<evidence type="ECO:0000256" key="4">
    <source>
        <dbReference type="HAMAP-Rule" id="MF_01928"/>
    </source>
</evidence>
<dbReference type="Pfam" id="PF17769">
    <property type="entry name" value="PurK_C"/>
    <property type="match status" value="1"/>
</dbReference>
<dbReference type="InterPro" id="IPR011054">
    <property type="entry name" value="Rudment_hybrid_motif"/>
</dbReference>
<keyword evidence="2 4" id="KW-0658">Purine biosynthesis</keyword>
<keyword evidence="8" id="KW-1185">Reference proteome</keyword>
<dbReference type="EMBL" id="JAXOTQ010000015">
    <property type="protein sequence ID" value="MDZ5490512.1"/>
    <property type="molecule type" value="Genomic_DNA"/>
</dbReference>
<dbReference type="NCBIfam" id="TIGR01161">
    <property type="entry name" value="purK"/>
    <property type="match status" value="1"/>
</dbReference>
<dbReference type="Gene3D" id="3.40.50.20">
    <property type="match status" value="1"/>
</dbReference>
<feature type="binding site" evidence="4">
    <location>
        <position position="147"/>
    </location>
    <ligand>
        <name>ATP</name>
        <dbReference type="ChEBI" id="CHEBI:30616"/>
    </ligand>
</feature>
<dbReference type="SUPFAM" id="SSF51246">
    <property type="entry name" value="Rudiment single hybrid motif"/>
    <property type="match status" value="1"/>
</dbReference>
<dbReference type="Gene3D" id="3.30.1490.20">
    <property type="entry name" value="ATP-grasp fold, A domain"/>
    <property type="match status" value="1"/>
</dbReference>
<keyword evidence="4 5" id="KW-0436">Ligase</keyword>
<dbReference type="Pfam" id="PF02222">
    <property type="entry name" value="ATP-grasp"/>
    <property type="match status" value="1"/>
</dbReference>
<protein>
    <recommendedName>
        <fullName evidence="4 5">N5-carboxyaminoimidazole ribonucleotide synthase</fullName>
        <shortName evidence="4 5">N5-CAIR synthase</shortName>
        <ecNumber evidence="4 5">6.3.4.18</ecNumber>
    </recommendedName>
    <alternativeName>
        <fullName evidence="4 5">5-(carboxyamino)imidazole ribonucleotide synthetase</fullName>
    </alternativeName>
</protein>
<comment type="similarity">
    <text evidence="4 5">Belongs to the PurK/PurT family.</text>
</comment>
<feature type="binding site" evidence="4">
    <location>
        <position position="107"/>
    </location>
    <ligand>
        <name>ATP</name>
        <dbReference type="ChEBI" id="CHEBI:30616"/>
    </ligand>
</feature>
<comment type="caution">
    <text evidence="4">Lacks conserved residue(s) required for the propagation of feature annotation.</text>
</comment>
<dbReference type="InterPro" id="IPR016185">
    <property type="entry name" value="PreATP-grasp_dom_sf"/>
</dbReference>
<dbReference type="InterPro" id="IPR003135">
    <property type="entry name" value="ATP-grasp_carboxylate-amine"/>
</dbReference>
<feature type="binding site" evidence="4">
    <location>
        <position position="192"/>
    </location>
    <ligand>
        <name>ATP</name>
        <dbReference type="ChEBI" id="CHEBI:30616"/>
    </ligand>
</feature>
<dbReference type="PANTHER" id="PTHR11609:SF5">
    <property type="entry name" value="PHOSPHORIBOSYLAMINOIMIDAZOLE CARBOXYLASE"/>
    <property type="match status" value="1"/>
</dbReference>
<evidence type="ECO:0000259" key="6">
    <source>
        <dbReference type="PROSITE" id="PS50975"/>
    </source>
</evidence>
<dbReference type="PANTHER" id="PTHR11609">
    <property type="entry name" value="PURINE BIOSYNTHESIS PROTEIN 6/7, PUR6/7"/>
    <property type="match status" value="1"/>
</dbReference>
<comment type="function">
    <text evidence="5">Catalyzes the ATP-dependent conversion of 5-aminoimidazole ribonucleotide (AIR) and HCO(3)- to N5-carboxyaminoimidazole ribonucleotide (N5-CAIR).</text>
</comment>
<comment type="pathway">
    <text evidence="4 5">Purine metabolism; IMP biosynthesis via de novo pathway; 5-amino-1-(5-phospho-D-ribosyl)imidazole-4-carboxylate from 5-amino-1-(5-phospho-D-ribosyl)imidazole (N5-CAIR route): step 1/2.</text>
</comment>
<dbReference type="SUPFAM" id="SSF56059">
    <property type="entry name" value="Glutathione synthetase ATP-binding domain-like"/>
    <property type="match status" value="1"/>
</dbReference>
<accession>A0ABU5JD63</accession>
<evidence type="ECO:0000256" key="5">
    <source>
        <dbReference type="RuleBase" id="RU361200"/>
    </source>
</evidence>
<dbReference type="EC" id="6.3.4.18" evidence="4 5"/>
<dbReference type="NCBIfam" id="NF004680">
    <property type="entry name" value="PRK06019.1-6"/>
    <property type="match status" value="1"/>
</dbReference>
<dbReference type="SUPFAM" id="SSF52440">
    <property type="entry name" value="PreATP-grasp domain"/>
    <property type="match status" value="1"/>
</dbReference>
<dbReference type="InterPro" id="IPR013815">
    <property type="entry name" value="ATP_grasp_subdomain_1"/>
</dbReference>
<organism evidence="7 8">
    <name type="scientific">Micromonospora sicca</name>
    <dbReference type="NCBI Taxonomy" id="2202420"/>
    <lineage>
        <taxon>Bacteria</taxon>
        <taxon>Bacillati</taxon>
        <taxon>Actinomycetota</taxon>
        <taxon>Actinomycetes</taxon>
        <taxon>Micromonosporales</taxon>
        <taxon>Micromonosporaceae</taxon>
        <taxon>Micromonospora</taxon>
    </lineage>
</organism>
<dbReference type="InterPro" id="IPR040686">
    <property type="entry name" value="PurK_C"/>
</dbReference>
<gene>
    <name evidence="4 5" type="primary">purK</name>
    <name evidence="7" type="ORF">U2F25_13700</name>
</gene>
<dbReference type="Pfam" id="PF22660">
    <property type="entry name" value="RS_preATP-grasp-like"/>
    <property type="match status" value="1"/>
</dbReference>
<name>A0ABU5JD63_9ACTN</name>
<keyword evidence="3 4" id="KW-0067">ATP-binding</keyword>
<comment type="subunit">
    <text evidence="4 5">Homodimer.</text>
</comment>
<feature type="binding site" evidence="4">
    <location>
        <begin position="184"/>
        <end position="187"/>
    </location>
    <ligand>
        <name>ATP</name>
        <dbReference type="ChEBI" id="CHEBI:30616"/>
    </ligand>
</feature>
<evidence type="ECO:0000256" key="2">
    <source>
        <dbReference type="ARBA" id="ARBA00022755"/>
    </source>
</evidence>
<dbReference type="InterPro" id="IPR054350">
    <property type="entry name" value="PurT/PurK_preATP-grasp"/>
</dbReference>
<evidence type="ECO:0000313" key="7">
    <source>
        <dbReference type="EMBL" id="MDZ5490512.1"/>
    </source>
</evidence>
<dbReference type="NCBIfam" id="NF004679">
    <property type="entry name" value="PRK06019.1-5"/>
    <property type="match status" value="1"/>
</dbReference>
<dbReference type="RefSeq" id="WP_322440640.1">
    <property type="nucleotide sequence ID" value="NZ_JAXOTQ010000015.1"/>
</dbReference>
<comment type="caution">
    <text evidence="7">The sequence shown here is derived from an EMBL/GenBank/DDBJ whole genome shotgun (WGS) entry which is preliminary data.</text>
</comment>
<dbReference type="HAMAP" id="MF_01928">
    <property type="entry name" value="PurK"/>
    <property type="match status" value="1"/>
</dbReference>
<dbReference type="GO" id="GO:0034028">
    <property type="term" value="F:5-(carboxyamino)imidazole ribonucleotide synthase activity"/>
    <property type="evidence" value="ECO:0007669"/>
    <property type="project" value="UniProtKB-EC"/>
</dbReference>
<dbReference type="InterPro" id="IPR005875">
    <property type="entry name" value="PurK"/>
</dbReference>
<dbReference type="InterPro" id="IPR011761">
    <property type="entry name" value="ATP-grasp"/>
</dbReference>
<comment type="catalytic activity">
    <reaction evidence="4 5">
        <text>5-amino-1-(5-phospho-beta-D-ribosyl)imidazole + hydrogencarbonate + ATP = 5-carboxyamino-1-(5-phospho-D-ribosyl)imidazole + ADP + phosphate + 2 H(+)</text>
        <dbReference type="Rhea" id="RHEA:19317"/>
        <dbReference type="ChEBI" id="CHEBI:15378"/>
        <dbReference type="ChEBI" id="CHEBI:17544"/>
        <dbReference type="ChEBI" id="CHEBI:30616"/>
        <dbReference type="ChEBI" id="CHEBI:43474"/>
        <dbReference type="ChEBI" id="CHEBI:58730"/>
        <dbReference type="ChEBI" id="CHEBI:137981"/>
        <dbReference type="ChEBI" id="CHEBI:456216"/>
        <dbReference type="EC" id="6.3.4.18"/>
    </reaction>
</comment>
<dbReference type="PROSITE" id="PS50975">
    <property type="entry name" value="ATP_GRASP"/>
    <property type="match status" value="1"/>
</dbReference>
<keyword evidence="1 4" id="KW-0547">Nucleotide-binding</keyword>
<proteinExistence type="inferred from homology"/>